<dbReference type="InterPro" id="IPR003593">
    <property type="entry name" value="AAA+_ATPase"/>
</dbReference>
<evidence type="ECO:0000256" key="5">
    <source>
        <dbReference type="ARBA" id="ARBA00022737"/>
    </source>
</evidence>
<evidence type="ECO:0000256" key="2">
    <source>
        <dbReference type="ARBA" id="ARBA00022490"/>
    </source>
</evidence>
<dbReference type="GO" id="GO:0000049">
    <property type="term" value="F:tRNA binding"/>
    <property type="evidence" value="ECO:0007669"/>
    <property type="project" value="UniProtKB-KW"/>
</dbReference>
<evidence type="ECO:0000256" key="7">
    <source>
        <dbReference type="ARBA" id="ARBA00022801"/>
    </source>
</evidence>
<dbReference type="AlphaFoldDB" id="A0A9D9E1S1"/>
<dbReference type="Pfam" id="PF12848">
    <property type="entry name" value="ABC_tran_Xtn"/>
    <property type="match status" value="1"/>
</dbReference>
<evidence type="ECO:0000256" key="3">
    <source>
        <dbReference type="ARBA" id="ARBA00022555"/>
    </source>
</evidence>
<reference evidence="14" key="1">
    <citation type="submission" date="2020-10" db="EMBL/GenBank/DDBJ databases">
        <authorList>
            <person name="Gilroy R."/>
        </authorList>
    </citation>
    <scope>NUCLEOTIDE SEQUENCE</scope>
    <source>
        <strain evidence="14">G3-4614</strain>
    </source>
</reference>
<dbReference type="Pfam" id="PF16326">
    <property type="entry name" value="ABC_tran_CTD"/>
    <property type="match status" value="1"/>
</dbReference>
<name>A0A9D9E1S1_9BACT</name>
<evidence type="ECO:0000256" key="1">
    <source>
        <dbReference type="ARBA" id="ARBA00005868"/>
    </source>
</evidence>
<keyword evidence="6" id="KW-0547">Nucleotide-binding</keyword>
<dbReference type="Gene3D" id="3.40.50.300">
    <property type="entry name" value="P-loop containing nucleotide triphosphate hydrolases"/>
    <property type="match status" value="2"/>
</dbReference>
<keyword evidence="4" id="KW-0699">rRNA-binding</keyword>
<dbReference type="Proteomes" id="UP000823636">
    <property type="component" value="Unassembled WGS sequence"/>
</dbReference>
<dbReference type="InterPro" id="IPR003439">
    <property type="entry name" value="ABC_transporter-like_ATP-bd"/>
</dbReference>
<dbReference type="InterPro" id="IPR032781">
    <property type="entry name" value="ABC_tran_Xtn"/>
</dbReference>
<comment type="similarity">
    <text evidence="1">Belongs to the ABC transporter superfamily. ABCF family. Translational throttle EttA subfamily.</text>
</comment>
<organism evidence="14 15">
    <name type="scientific">Candidatus Caccoplasma merdipullorum</name>
    <dbReference type="NCBI Taxonomy" id="2840718"/>
    <lineage>
        <taxon>Bacteria</taxon>
        <taxon>Pseudomonadati</taxon>
        <taxon>Bacteroidota</taxon>
        <taxon>Bacteroidia</taxon>
        <taxon>Bacteroidales</taxon>
        <taxon>Bacteroidaceae</taxon>
        <taxon>Bacteroidaceae incertae sedis</taxon>
        <taxon>Candidatus Caccoplasma</taxon>
    </lineage>
</organism>
<evidence type="ECO:0000256" key="4">
    <source>
        <dbReference type="ARBA" id="ARBA00022730"/>
    </source>
</evidence>
<keyword evidence="3" id="KW-0820">tRNA-binding</keyword>
<dbReference type="SMART" id="SM00382">
    <property type="entry name" value="AAA"/>
    <property type="match status" value="2"/>
</dbReference>
<dbReference type="PANTHER" id="PTHR42855">
    <property type="entry name" value="ABC TRANSPORTER ATP-BINDING SUBUNIT"/>
    <property type="match status" value="1"/>
</dbReference>
<dbReference type="InterPro" id="IPR027417">
    <property type="entry name" value="P-loop_NTPase"/>
</dbReference>
<dbReference type="GO" id="GO:0016887">
    <property type="term" value="F:ATP hydrolysis activity"/>
    <property type="evidence" value="ECO:0007669"/>
    <property type="project" value="InterPro"/>
</dbReference>
<evidence type="ECO:0000256" key="10">
    <source>
        <dbReference type="ARBA" id="ARBA00022884"/>
    </source>
</evidence>
<keyword evidence="5" id="KW-0677">Repeat</keyword>
<feature type="coiled-coil region" evidence="12">
    <location>
        <begin position="237"/>
        <end position="264"/>
    </location>
</feature>
<dbReference type="PROSITE" id="PS50893">
    <property type="entry name" value="ABC_TRANSPORTER_2"/>
    <property type="match status" value="2"/>
</dbReference>
<reference evidence="14" key="2">
    <citation type="journal article" date="2021" name="PeerJ">
        <title>Extensive microbial diversity within the chicken gut microbiome revealed by metagenomics and culture.</title>
        <authorList>
            <person name="Gilroy R."/>
            <person name="Ravi A."/>
            <person name="Getino M."/>
            <person name="Pursley I."/>
            <person name="Horton D.L."/>
            <person name="Alikhan N.F."/>
            <person name="Baker D."/>
            <person name="Gharbi K."/>
            <person name="Hall N."/>
            <person name="Watson M."/>
            <person name="Adriaenssens E.M."/>
            <person name="Foster-Nyarko E."/>
            <person name="Jarju S."/>
            <person name="Secka A."/>
            <person name="Antonio M."/>
            <person name="Oren A."/>
            <person name="Chaudhuri R.R."/>
            <person name="La Ragione R."/>
            <person name="Hildebrand F."/>
            <person name="Pallen M.J."/>
        </authorList>
    </citation>
    <scope>NUCLEOTIDE SEQUENCE</scope>
    <source>
        <strain evidence="14">G3-4614</strain>
    </source>
</reference>
<keyword evidence="11" id="KW-0648">Protein biosynthesis</keyword>
<dbReference type="InterPro" id="IPR037118">
    <property type="entry name" value="Val-tRNA_synth_C_sf"/>
</dbReference>
<feature type="domain" description="ABC transporter" evidence="13">
    <location>
        <begin position="5"/>
        <end position="248"/>
    </location>
</feature>
<dbReference type="GO" id="GO:0006417">
    <property type="term" value="P:regulation of translation"/>
    <property type="evidence" value="ECO:0007669"/>
    <property type="project" value="UniProtKB-KW"/>
</dbReference>
<dbReference type="Gene3D" id="1.10.287.380">
    <property type="entry name" value="Valyl-tRNA synthetase, C-terminal domain"/>
    <property type="match status" value="1"/>
</dbReference>
<keyword evidence="8 14" id="KW-0067">ATP-binding</keyword>
<dbReference type="Pfam" id="PF00005">
    <property type="entry name" value="ABC_tran"/>
    <property type="match status" value="2"/>
</dbReference>
<evidence type="ECO:0000313" key="14">
    <source>
        <dbReference type="EMBL" id="MBO8437957.1"/>
    </source>
</evidence>
<dbReference type="PROSITE" id="PS00211">
    <property type="entry name" value="ABC_TRANSPORTER_1"/>
    <property type="match status" value="1"/>
</dbReference>
<evidence type="ECO:0000313" key="15">
    <source>
        <dbReference type="Proteomes" id="UP000823636"/>
    </source>
</evidence>
<dbReference type="PANTHER" id="PTHR42855:SF1">
    <property type="entry name" value="ABC TRANSPORTER DOMAIN-CONTAINING PROTEIN"/>
    <property type="match status" value="1"/>
</dbReference>
<evidence type="ECO:0000256" key="6">
    <source>
        <dbReference type="ARBA" id="ARBA00022741"/>
    </source>
</evidence>
<dbReference type="FunFam" id="3.40.50.300:FF:000011">
    <property type="entry name" value="Putative ABC transporter ATP-binding component"/>
    <property type="match status" value="1"/>
</dbReference>
<dbReference type="InterPro" id="IPR017871">
    <property type="entry name" value="ABC_transporter-like_CS"/>
</dbReference>
<dbReference type="GO" id="GO:0006412">
    <property type="term" value="P:translation"/>
    <property type="evidence" value="ECO:0007669"/>
    <property type="project" value="UniProtKB-KW"/>
</dbReference>
<gene>
    <name evidence="14" type="ORF">IAC54_03540</name>
</gene>
<dbReference type="GO" id="GO:0019843">
    <property type="term" value="F:rRNA binding"/>
    <property type="evidence" value="ECO:0007669"/>
    <property type="project" value="UniProtKB-KW"/>
</dbReference>
<dbReference type="EMBL" id="JADIMW010000034">
    <property type="protein sequence ID" value="MBO8437957.1"/>
    <property type="molecule type" value="Genomic_DNA"/>
</dbReference>
<keyword evidence="10" id="KW-0694">RNA-binding</keyword>
<keyword evidence="9" id="KW-0810">Translation regulation</keyword>
<dbReference type="GO" id="GO:0005524">
    <property type="term" value="F:ATP binding"/>
    <property type="evidence" value="ECO:0007669"/>
    <property type="project" value="UniProtKB-KW"/>
</dbReference>
<dbReference type="InterPro" id="IPR032524">
    <property type="entry name" value="ABC_tran_C"/>
</dbReference>
<evidence type="ECO:0000256" key="8">
    <source>
        <dbReference type="ARBA" id="ARBA00022840"/>
    </source>
</evidence>
<evidence type="ECO:0000256" key="12">
    <source>
        <dbReference type="SAM" id="Coils"/>
    </source>
</evidence>
<feature type="domain" description="ABC transporter" evidence="13">
    <location>
        <begin position="313"/>
        <end position="531"/>
    </location>
</feature>
<evidence type="ECO:0000259" key="13">
    <source>
        <dbReference type="PROSITE" id="PS50893"/>
    </source>
</evidence>
<dbReference type="CDD" id="cd03221">
    <property type="entry name" value="ABCF_EF-3"/>
    <property type="match status" value="2"/>
</dbReference>
<accession>A0A9D9E1S1</accession>
<evidence type="ECO:0000256" key="9">
    <source>
        <dbReference type="ARBA" id="ARBA00022845"/>
    </source>
</evidence>
<comment type="caution">
    <text evidence="14">The sequence shown here is derived from an EMBL/GenBank/DDBJ whole genome shotgun (WGS) entry which is preliminary data.</text>
</comment>
<keyword evidence="2" id="KW-0963">Cytoplasm</keyword>
<keyword evidence="12" id="KW-0175">Coiled coil</keyword>
<evidence type="ECO:0000256" key="11">
    <source>
        <dbReference type="ARBA" id="ARBA00022917"/>
    </source>
</evidence>
<keyword evidence="7" id="KW-0378">Hydrolase</keyword>
<dbReference type="InterPro" id="IPR051309">
    <property type="entry name" value="ABCF_ATPase"/>
</dbReference>
<protein>
    <submittedName>
        <fullName evidence="14">ABC-F family ATP-binding cassette domain-containing protein</fullName>
    </submittedName>
</protein>
<dbReference type="FunFam" id="3.40.50.300:FF:000183">
    <property type="entry name" value="ABC transporter ATP-binding protein yjjK"/>
    <property type="match status" value="1"/>
</dbReference>
<proteinExistence type="inferred from homology"/>
<dbReference type="GO" id="GO:0003677">
    <property type="term" value="F:DNA binding"/>
    <property type="evidence" value="ECO:0007669"/>
    <property type="project" value="InterPro"/>
</dbReference>
<dbReference type="SUPFAM" id="SSF52540">
    <property type="entry name" value="P-loop containing nucleoside triphosphate hydrolases"/>
    <property type="match status" value="2"/>
</dbReference>
<sequence>MASYLQIDNLTKSYGERILFEDVSFGVSEGEKIGIIAKNGTGKSTLLRIIAGKESADSGEVVFRKGLRVGFLEQTPVFGTDDTALDACMSGDGEIPRVIAEYEKALLDGNTDRLNDAIHEMDCRNAWDYEERFKQLLTQLKIKSIDTPVSKMSGGQQKRIALARVILESPDMIILDEPTNHLDIEVIEWLEGYLTRSRVTLLMVTHDRYFLDRVCNRIIEIDNRSIYSYDGNYDYYIKRRQERIDAMSNELDRVKNRLRKEQEWMRRQPQARAGKAKFRIDAFYDLKKRSETRIGDESVSLDVGASYIGSKIFEADGISKRFGDKVILDDFSYTFARYEKLGIIGRNGTGKSTFIKMLLGIVPADRGEWNVGETVRFGYYSQEGIAFDNDKKVIDAITEIAEDITVNEKIHYSPMQFLKRFLFSPADQQKYIHTLSGGEKCRLHLATVLMRSPNFLILDEPTNDLDIVTLGILEEYLRDFDGCLIVVSHDRFFLDSIVDHIFVFEGDGKIKDFPGSYSQYREWCEEQRTLKEAEAERVKKKASSDNVLKKENRNNNRMSFKERREFETLTAELDSLNKEKSELDALFNSGGEIADIAEKSARYSDLCSLIDEKELRWLELSEKE</sequence>